<keyword evidence="1" id="KW-1133">Transmembrane helix</keyword>
<protein>
    <submittedName>
        <fullName evidence="2">Uncharacterized protein</fullName>
    </submittedName>
</protein>
<keyword evidence="1" id="KW-0472">Membrane</keyword>
<reference evidence="3" key="1">
    <citation type="submission" date="2016-10" db="EMBL/GenBank/DDBJ databases">
        <authorList>
            <person name="Varghese N."/>
            <person name="Submissions S."/>
        </authorList>
    </citation>
    <scope>NUCLEOTIDE SEQUENCE [LARGE SCALE GENOMIC DNA]</scope>
    <source>
        <strain evidence="3">DSM 44544</strain>
    </source>
</reference>
<dbReference type="EMBL" id="FNSO01000004">
    <property type="protein sequence ID" value="SEC95577.1"/>
    <property type="molecule type" value="Genomic_DNA"/>
</dbReference>
<gene>
    <name evidence="2" type="ORF">SAMN04489727_5745</name>
</gene>
<evidence type="ECO:0000313" key="3">
    <source>
        <dbReference type="Proteomes" id="UP000199622"/>
    </source>
</evidence>
<organism evidence="2 3">
    <name type="scientific">Amycolatopsis tolypomycina</name>
    <dbReference type="NCBI Taxonomy" id="208445"/>
    <lineage>
        <taxon>Bacteria</taxon>
        <taxon>Bacillati</taxon>
        <taxon>Actinomycetota</taxon>
        <taxon>Actinomycetes</taxon>
        <taxon>Pseudonocardiales</taxon>
        <taxon>Pseudonocardiaceae</taxon>
        <taxon>Amycolatopsis</taxon>
    </lineage>
</organism>
<feature type="transmembrane region" description="Helical" evidence="1">
    <location>
        <begin position="48"/>
        <end position="70"/>
    </location>
</feature>
<evidence type="ECO:0000313" key="2">
    <source>
        <dbReference type="EMBL" id="SEC95577.1"/>
    </source>
</evidence>
<dbReference type="STRING" id="208445.SAMN04489727_5745"/>
<keyword evidence="3" id="KW-1185">Reference proteome</keyword>
<name>A0A1H4WQH5_9PSEU</name>
<sequence length="80" mass="8159">MIHATWADMRSNRLAWITGVALLLLAGVTVLGAVGALVPDVLGEPAARAVFGVVALAGLAGVVGTLVEIVRLREAAADDR</sequence>
<dbReference type="AlphaFoldDB" id="A0A1H4WQH5"/>
<evidence type="ECO:0000256" key="1">
    <source>
        <dbReference type="SAM" id="Phobius"/>
    </source>
</evidence>
<accession>A0A1H4WQH5</accession>
<proteinExistence type="predicted"/>
<keyword evidence="1" id="KW-0812">Transmembrane</keyword>
<dbReference type="Proteomes" id="UP000199622">
    <property type="component" value="Unassembled WGS sequence"/>
</dbReference>